<gene>
    <name evidence="2" type="ORF">BDU57DRAFT_596599</name>
</gene>
<feature type="compositionally biased region" description="Basic residues" evidence="1">
    <location>
        <begin position="395"/>
        <end position="405"/>
    </location>
</feature>
<sequence length="591" mass="64308">MNSIGYLKKYWRDSKAKSSNPTSPNVPKAEGSATNIPTTRAETDTPDVIAAQDVASSAPPGQPSNAPDAYIDRDAPDDPAVQKVPAAALPDRPDDVEPIDANGQHSTQGATLQDELDERINGRDHHEALPPEVPSFEFSFRKPGPGTDGRSKLQPKRQHSRRRRDTTPQYLPRNLAAQIVIEDFSDPSDPKPKGYMGTIGGMRISRSTVEDYCPCGTGGGHYVTCGHTIVADEACGANCKSGARGEQPFNCPQCRDSVDDVLSNNLSPEEQAKLVAYFEAEHALTIPLCVEYVTKHLPSAKGNIAETVMSIITPGYGRACLAVPEVPHEPLTLAEMFEAYYSTLEQKTRTRLTEAKLGSLVTHEKRKSEDDEARTSDGISSNTLEKTETRPTTDRRRKKQKNKLKTHQERITEKTRGMKRTAPDDDFPEGDTPVNGHEVTTNTKTSNKKLKEKFESHRQPIPRGTHGTKRKFAPSDGVAVSEKPSKGVTLTAFKLPGESSFLPIPARASIGGTEKKCPSNGETSNSNAKDVEDGSGTFDVTVKNYFPVDAEPGGAMSNILDHMLVCSGSGLFTISGKEYTFDKTVSSIDLR</sequence>
<feature type="compositionally biased region" description="Basic and acidic residues" evidence="1">
    <location>
        <begin position="406"/>
        <end position="416"/>
    </location>
</feature>
<evidence type="ECO:0000313" key="2">
    <source>
        <dbReference type="EMBL" id="KAF1914678.1"/>
    </source>
</evidence>
<organism evidence="2 3">
    <name type="scientific">Ampelomyces quisqualis</name>
    <name type="common">Powdery mildew agent</name>
    <dbReference type="NCBI Taxonomy" id="50730"/>
    <lineage>
        <taxon>Eukaryota</taxon>
        <taxon>Fungi</taxon>
        <taxon>Dikarya</taxon>
        <taxon>Ascomycota</taxon>
        <taxon>Pezizomycotina</taxon>
        <taxon>Dothideomycetes</taxon>
        <taxon>Pleosporomycetidae</taxon>
        <taxon>Pleosporales</taxon>
        <taxon>Pleosporineae</taxon>
        <taxon>Phaeosphaeriaceae</taxon>
        <taxon>Ampelomyces</taxon>
    </lineage>
</organism>
<dbReference type="AlphaFoldDB" id="A0A6A5QIM1"/>
<dbReference type="Proteomes" id="UP000800096">
    <property type="component" value="Unassembled WGS sequence"/>
</dbReference>
<name>A0A6A5QIM1_AMPQU</name>
<feature type="region of interest" description="Disordered" evidence="1">
    <location>
        <begin position="360"/>
        <end position="483"/>
    </location>
</feature>
<proteinExistence type="predicted"/>
<feature type="compositionally biased region" description="Basic and acidic residues" evidence="1">
    <location>
        <begin position="385"/>
        <end position="394"/>
    </location>
</feature>
<reference evidence="2" key="1">
    <citation type="journal article" date="2020" name="Stud. Mycol.">
        <title>101 Dothideomycetes genomes: a test case for predicting lifestyles and emergence of pathogens.</title>
        <authorList>
            <person name="Haridas S."/>
            <person name="Albert R."/>
            <person name="Binder M."/>
            <person name="Bloem J."/>
            <person name="Labutti K."/>
            <person name="Salamov A."/>
            <person name="Andreopoulos B."/>
            <person name="Baker S."/>
            <person name="Barry K."/>
            <person name="Bills G."/>
            <person name="Bluhm B."/>
            <person name="Cannon C."/>
            <person name="Castanera R."/>
            <person name="Culley D."/>
            <person name="Daum C."/>
            <person name="Ezra D."/>
            <person name="Gonzalez J."/>
            <person name="Henrissat B."/>
            <person name="Kuo A."/>
            <person name="Liang C."/>
            <person name="Lipzen A."/>
            <person name="Lutzoni F."/>
            <person name="Magnuson J."/>
            <person name="Mondo S."/>
            <person name="Nolan M."/>
            <person name="Ohm R."/>
            <person name="Pangilinan J."/>
            <person name="Park H.-J."/>
            <person name="Ramirez L."/>
            <person name="Alfaro M."/>
            <person name="Sun H."/>
            <person name="Tritt A."/>
            <person name="Yoshinaga Y."/>
            <person name="Zwiers L.-H."/>
            <person name="Turgeon B."/>
            <person name="Goodwin S."/>
            <person name="Spatafora J."/>
            <person name="Crous P."/>
            <person name="Grigoriev I."/>
        </authorList>
    </citation>
    <scope>NUCLEOTIDE SEQUENCE</scope>
    <source>
        <strain evidence="2">HMLAC05119</strain>
    </source>
</reference>
<dbReference type="EMBL" id="ML979137">
    <property type="protein sequence ID" value="KAF1914678.1"/>
    <property type="molecule type" value="Genomic_DNA"/>
</dbReference>
<evidence type="ECO:0000313" key="3">
    <source>
        <dbReference type="Proteomes" id="UP000800096"/>
    </source>
</evidence>
<feature type="compositionally biased region" description="Basic residues" evidence="1">
    <location>
        <begin position="153"/>
        <end position="164"/>
    </location>
</feature>
<feature type="region of interest" description="Disordered" evidence="1">
    <location>
        <begin position="1"/>
        <end position="111"/>
    </location>
</feature>
<accession>A0A6A5QIM1</accession>
<evidence type="ECO:0000256" key="1">
    <source>
        <dbReference type="SAM" id="MobiDB-lite"/>
    </source>
</evidence>
<dbReference type="OrthoDB" id="3799942at2759"/>
<feature type="compositionally biased region" description="Basic and acidic residues" evidence="1">
    <location>
        <begin position="362"/>
        <end position="375"/>
    </location>
</feature>
<feature type="region of interest" description="Disordered" evidence="1">
    <location>
        <begin position="510"/>
        <end position="534"/>
    </location>
</feature>
<feature type="region of interest" description="Disordered" evidence="1">
    <location>
        <begin position="125"/>
        <end position="170"/>
    </location>
</feature>
<keyword evidence="3" id="KW-1185">Reference proteome</keyword>
<protein>
    <submittedName>
        <fullName evidence="2">Uncharacterized protein</fullName>
    </submittedName>
</protein>